<feature type="chain" id="PRO_5004751820" evidence="2">
    <location>
        <begin position="38"/>
        <end position="1012"/>
    </location>
</feature>
<feature type="transmembrane region" description="Helical" evidence="1">
    <location>
        <begin position="983"/>
        <end position="1007"/>
    </location>
</feature>
<evidence type="ECO:0000313" key="4">
    <source>
        <dbReference type="EMBL" id="ESU40516.1"/>
    </source>
</evidence>
<proteinExistence type="predicted"/>
<feature type="domain" description="EGF-like" evidence="3">
    <location>
        <begin position="39"/>
        <end position="79"/>
    </location>
</feature>
<dbReference type="SUPFAM" id="SSF57184">
    <property type="entry name" value="Growth factor receptor domain"/>
    <property type="match status" value="5"/>
</dbReference>
<dbReference type="AlphaFoldDB" id="V6TP64"/>
<dbReference type="VEuPathDB" id="GiardiaDB:GL50803_0050392"/>
<dbReference type="InterPro" id="IPR000742">
    <property type="entry name" value="EGF"/>
</dbReference>
<evidence type="ECO:0000259" key="3">
    <source>
        <dbReference type="SMART" id="SM00181"/>
    </source>
</evidence>
<gene>
    <name evidence="4" type="ORF">GSB_151942</name>
</gene>
<dbReference type="Gene3D" id="2.10.220.10">
    <property type="entry name" value="Hormone Receptor, Insulin-like Growth Factor Receptor 1, Chain A, domain 2"/>
    <property type="match status" value="3"/>
</dbReference>
<dbReference type="VEuPathDB" id="GiardiaDB:GL50581_235"/>
<dbReference type="InterPro" id="IPR009030">
    <property type="entry name" value="Growth_fac_rcpt_cys_sf"/>
</dbReference>
<keyword evidence="1" id="KW-0812">Transmembrane</keyword>
<dbReference type="VEuPathDB" id="GiardiaDB:DHA2_151498"/>
<dbReference type="InterPro" id="IPR006212">
    <property type="entry name" value="Furin_repeat"/>
</dbReference>
<reference evidence="5" key="1">
    <citation type="submission" date="2012-02" db="EMBL/GenBank/DDBJ databases">
        <title>Genome sequencing of Giardia lamblia Genotypes A2 and B isolates (DH and GS) and comparative analysis with the genomes of Genotypes A1 and E (WB and Pig).</title>
        <authorList>
            <person name="Adam R."/>
            <person name="Dahlstrom E."/>
            <person name="Martens C."/>
            <person name="Bruno D."/>
            <person name="Barbian K."/>
            <person name="Porcella S.F."/>
            <person name="Nash T."/>
        </authorList>
    </citation>
    <scope>NUCLEOTIDE SEQUENCE</scope>
    <source>
        <strain evidence="5">GS</strain>
    </source>
</reference>
<dbReference type="SMART" id="SM00181">
    <property type="entry name" value="EGF"/>
    <property type="match status" value="7"/>
</dbReference>
<evidence type="ECO:0000313" key="5">
    <source>
        <dbReference type="Proteomes" id="UP000018040"/>
    </source>
</evidence>
<comment type="caution">
    <text evidence="4">The sequence shown here is derived from an EMBL/GenBank/DDBJ whole genome shotgun (WGS) entry which is preliminary data.</text>
</comment>
<dbReference type="Pfam" id="PF03302">
    <property type="entry name" value="VSP"/>
    <property type="match status" value="2"/>
</dbReference>
<dbReference type="OrthoDB" id="409374at2759"/>
<feature type="signal peptide" evidence="2">
    <location>
        <begin position="1"/>
        <end position="37"/>
    </location>
</feature>
<organism evidence="4 5">
    <name type="scientific">Giardia intestinalis</name>
    <name type="common">Giardia lamblia</name>
    <dbReference type="NCBI Taxonomy" id="5741"/>
    <lineage>
        <taxon>Eukaryota</taxon>
        <taxon>Metamonada</taxon>
        <taxon>Diplomonadida</taxon>
        <taxon>Hexamitidae</taxon>
        <taxon>Giardiinae</taxon>
        <taxon>Giardia</taxon>
    </lineage>
</organism>
<evidence type="ECO:0000256" key="2">
    <source>
        <dbReference type="SAM" id="SignalP"/>
    </source>
</evidence>
<dbReference type="VEuPathDB" id="GiardiaDB:GL50581_1902"/>
<keyword evidence="2" id="KW-0732">Signal</keyword>
<reference evidence="4 5" key="2">
    <citation type="journal article" date="2013" name="Genome Biol. Evol.">
        <title>Genome sequencing of Giardia lamblia genotypes A2 and B isolates (DH and GS) and comparative analysis with the genomes of genotypes A1 and E (WB and Pig).</title>
        <authorList>
            <person name="Adam R.D."/>
            <person name="Dahlstrom E.W."/>
            <person name="Martens C.A."/>
            <person name="Bruno D.P."/>
            <person name="Barbian K.D."/>
            <person name="Ricklefs S.M."/>
            <person name="Hernandez M.M."/>
            <person name="Narla N.P."/>
            <person name="Patel R.B."/>
            <person name="Porcella S.F."/>
            <person name="Nash T.E."/>
        </authorList>
    </citation>
    <scope>NUCLEOTIDE SEQUENCE [LARGE SCALE GENOMIC DNA]</scope>
    <source>
        <strain evidence="4 5">GS</strain>
    </source>
</reference>
<dbReference type="SMART" id="SM00261">
    <property type="entry name" value="FU"/>
    <property type="match status" value="8"/>
</dbReference>
<dbReference type="PANTHER" id="PTHR23275">
    <property type="entry name" value="CABRIOLET.-RELATED"/>
    <property type="match status" value="1"/>
</dbReference>
<feature type="domain" description="EGF-like" evidence="3">
    <location>
        <begin position="873"/>
        <end position="902"/>
    </location>
</feature>
<sequence>MSKIVNKKPPTSATGRCNSIYTTMFLLLFCCIAGALAAACRSDGNLVATCVNEKCEVVGQTEICTECKAGSIPIDGLCQPSSSPHVAAAGCAVDESGVCASCSGSGYVLFRGGCYRKGEGMSELGGSEMKAAAPATCEVSDNGPRSCETCGVRIGDGEYCAKCRTGTDRLINGECVVSDQDTECKTNNAGACESCGDGFFLHKGGCYKIATEPGNLICESASAVPGGRATAGVCGVCKAGYFNNPAANDATHQSCVACDDTAGADGYLGVDKCKKCHPSNSPGPATCDICEEGYFGKGTTACTACGDENCAECTEATTKKKCSKCKATGKTYLKKDTGSETGTCVDANECTAANEYYTDDATKACKACSTLPSCEQCASDGSVCTRCSGDNYLKTVSGVVTCEANCGDGYFKHTATNGGLKTCQSCSGANDNLDPAAAGITGCATCTYDNVKVTCTKCEVGKMVKGSASATSCVTEDECARTEGFFVKESGGSKTCEACDNTCKTCSGAATACTSCKDTGKKYLKKDSPTNPTGTCVNEVGCTGTYYIDEAAKTCGTCASAGTTGCKTCAKTDGVVACTSCEANQKFGLGKKSCVTECPANSQAGSDGICTCDSGYVINEAGDGCTKGSVPPTPSTCLIEGCKMCSADKTACEECNAGGSLTPTGQCIDDCTVMYGYYDGTDGSGKKVCKKCTVANCAVCNADGSCQACRDKFYKDAKECKACDGSCKNCNGATASDCTECPSGKALTYGSDGTKGTCGEGCTTGTGQGACKTCGLTVEGTAYCSACDTATEYPQNGVCAPKPTGRATASCKDQSVANGVCATCADGFFKMNGGCYEMAKYPGKSVCTATKTGGTCQTSADGYKLDGSNNLVTCSRNCKVCNNDGACTTCMPGYVVSKSDCIQCAAGCATCAGTAATCDICTDGYYKSGSKCIACSKSEASIIGVSDCASCAPPASGTGSVLCYFMNSDVIDPDNKSSLSTGVIAGISVAAVVVVGGLVGFLCWWFLCRGKA</sequence>
<feature type="domain" description="EGF-like" evidence="3">
    <location>
        <begin position="691"/>
        <end position="721"/>
    </location>
</feature>
<dbReference type="PANTHER" id="PTHR23275:SF100">
    <property type="entry name" value="EGF-LIKE DOMAIN-CONTAINING PROTEIN"/>
    <property type="match status" value="1"/>
</dbReference>
<dbReference type="VEuPathDB" id="GiardiaDB:QR46_2911"/>
<dbReference type="VEuPathDB" id="GiardiaDB:DHA2_153571"/>
<feature type="domain" description="EGF-like" evidence="3">
    <location>
        <begin position="257"/>
        <end position="303"/>
    </location>
</feature>
<dbReference type="EMBL" id="AHHH01000211">
    <property type="protein sequence ID" value="ESU40516.1"/>
    <property type="molecule type" value="Genomic_DNA"/>
</dbReference>
<dbReference type="VEuPathDB" id="GiardiaDB:QR46_2214"/>
<feature type="domain" description="EGF-like" evidence="3">
    <location>
        <begin position="425"/>
        <end position="474"/>
    </location>
</feature>
<dbReference type="Proteomes" id="UP000018040">
    <property type="component" value="Unassembled WGS sequence"/>
</dbReference>
<keyword evidence="1" id="KW-1133">Transmembrane helix</keyword>
<name>V6TP64_GIAIN</name>
<dbReference type="InterPro" id="IPR052798">
    <property type="entry name" value="Giardia_VSA"/>
</dbReference>
<feature type="domain" description="EGF-like" evidence="3">
    <location>
        <begin position="376"/>
        <end position="424"/>
    </location>
</feature>
<protein>
    <submittedName>
        <fullName evidence="4">Variant-specific surface protein</fullName>
    </submittedName>
</protein>
<feature type="domain" description="EGF-like" evidence="3">
    <location>
        <begin position="903"/>
        <end position="933"/>
    </location>
</feature>
<accession>V6TP64</accession>
<keyword evidence="1" id="KW-0472">Membrane</keyword>
<evidence type="ECO:0000256" key="1">
    <source>
        <dbReference type="SAM" id="Phobius"/>
    </source>
</evidence>
<dbReference type="InterPro" id="IPR005127">
    <property type="entry name" value="Giardia_VSP"/>
</dbReference>